<feature type="transmembrane region" description="Helical" evidence="18">
    <location>
        <begin position="657"/>
        <end position="678"/>
    </location>
</feature>
<dbReference type="EMBL" id="LR901068">
    <property type="protein sequence ID" value="CAD7247716.1"/>
    <property type="molecule type" value="Genomic_DNA"/>
</dbReference>
<dbReference type="SUPFAM" id="SSF56784">
    <property type="entry name" value="HAD-like"/>
    <property type="match status" value="1"/>
</dbReference>
<evidence type="ECO:0000256" key="2">
    <source>
        <dbReference type="ARBA" id="ARBA00004127"/>
    </source>
</evidence>
<dbReference type="EC" id="7.6.2.1" evidence="18"/>
<feature type="domain" description="Amino acid transporter transmembrane" evidence="20">
    <location>
        <begin position="831"/>
        <end position="1025"/>
    </location>
</feature>
<dbReference type="InterPro" id="IPR023214">
    <property type="entry name" value="HAD_sf"/>
</dbReference>
<feature type="binding site" evidence="16">
    <location>
        <position position="502"/>
    </location>
    <ligand>
        <name>ATP</name>
        <dbReference type="ChEBI" id="CHEBI:30616"/>
    </ligand>
</feature>
<evidence type="ECO:0000256" key="3">
    <source>
        <dbReference type="ARBA" id="ARBA00008109"/>
    </source>
</evidence>
<feature type="binding site" evidence="16">
    <location>
        <position position="393"/>
    </location>
    <ligand>
        <name>ATP</name>
        <dbReference type="ChEBI" id="CHEBI:30616"/>
    </ligand>
</feature>
<dbReference type="InterPro" id="IPR006539">
    <property type="entry name" value="P-type_ATPase_IV"/>
</dbReference>
<feature type="transmembrane region" description="Helical" evidence="18">
    <location>
        <begin position="565"/>
        <end position="586"/>
    </location>
</feature>
<dbReference type="GO" id="GO:0016887">
    <property type="term" value="F:ATP hydrolysis activity"/>
    <property type="evidence" value="ECO:0007669"/>
    <property type="project" value="InterPro"/>
</dbReference>
<feature type="binding site" evidence="17">
    <location>
        <position position="503"/>
    </location>
    <ligand>
        <name>Mg(2+)</name>
        <dbReference type="ChEBI" id="CHEBI:18420"/>
    </ligand>
</feature>
<feature type="binding site" evidence="16">
    <location>
        <position position="107"/>
    </location>
    <ligand>
        <name>ATP</name>
        <dbReference type="ChEBI" id="CHEBI:30616"/>
    </ligand>
</feature>
<feature type="binding site" evidence="16">
    <location>
        <position position="391"/>
    </location>
    <ligand>
        <name>ATP</name>
        <dbReference type="ChEBI" id="CHEBI:30616"/>
    </ligand>
</feature>
<feature type="transmembrane region" description="Helical" evidence="18">
    <location>
        <begin position="719"/>
        <end position="737"/>
    </location>
</feature>
<evidence type="ECO:0000256" key="5">
    <source>
        <dbReference type="ARBA" id="ARBA00022692"/>
    </source>
</evidence>
<dbReference type="Gene3D" id="3.40.1110.10">
    <property type="entry name" value="Calcium-transporting ATPase, cytoplasmic domain N"/>
    <property type="match status" value="1"/>
</dbReference>
<dbReference type="AlphaFoldDB" id="A0A7R8XDH5"/>
<dbReference type="InterPro" id="IPR001757">
    <property type="entry name" value="P_typ_ATPase"/>
</dbReference>
<feature type="binding site" evidence="17">
    <location>
        <position position="499"/>
    </location>
    <ligand>
        <name>Mg(2+)</name>
        <dbReference type="ChEBI" id="CHEBI:18420"/>
    </ligand>
</feature>
<comment type="subcellular location">
    <subcellularLocation>
        <location evidence="2">Endomembrane system</location>
        <topology evidence="2">Multi-pass membrane protein</topology>
    </subcellularLocation>
    <subcellularLocation>
        <location evidence="18">Membrane</location>
        <topology evidence="18">Multi-pass membrane protein</topology>
    </subcellularLocation>
</comment>
<dbReference type="GO" id="GO:0006890">
    <property type="term" value="P:retrograde vesicle-mediated transport, Golgi to endoplasmic reticulum"/>
    <property type="evidence" value="ECO:0007669"/>
    <property type="project" value="TreeGrafter"/>
</dbReference>
<dbReference type="Proteomes" id="UP000677054">
    <property type="component" value="Unassembled WGS sequence"/>
</dbReference>
<dbReference type="PANTHER" id="PTHR24092">
    <property type="entry name" value="PROBABLE PHOSPHOLIPID-TRANSPORTING ATPASE"/>
    <property type="match status" value="1"/>
</dbReference>
<feature type="transmembrane region" description="Helical" evidence="18">
    <location>
        <begin position="943"/>
        <end position="963"/>
    </location>
</feature>
<dbReference type="InterPro" id="IPR018303">
    <property type="entry name" value="ATPase_P-typ_P_site"/>
</dbReference>
<feature type="binding site" evidence="16">
    <location>
        <position position="257"/>
    </location>
    <ligand>
        <name>ATP</name>
        <dbReference type="ChEBI" id="CHEBI:30616"/>
    </ligand>
</feature>
<dbReference type="GO" id="GO:0005886">
    <property type="term" value="C:plasma membrane"/>
    <property type="evidence" value="ECO:0007669"/>
    <property type="project" value="TreeGrafter"/>
</dbReference>
<keyword evidence="19" id="KW-0732">Signal</keyword>
<feature type="binding site" evidence="17">
    <location>
        <position position="105"/>
    </location>
    <ligand>
        <name>Mg(2+)</name>
        <dbReference type="ChEBI" id="CHEBI:18420"/>
    </ligand>
</feature>
<feature type="binding site" evidence="16">
    <location>
        <position position="503"/>
    </location>
    <ligand>
        <name>ATP</name>
        <dbReference type="ChEBI" id="CHEBI:30616"/>
    </ligand>
</feature>
<evidence type="ECO:0000256" key="9">
    <source>
        <dbReference type="ARBA" id="ARBA00022842"/>
    </source>
</evidence>
<dbReference type="SFLD" id="SFLDF00027">
    <property type="entry name" value="p-type_atpase"/>
    <property type="match status" value="1"/>
</dbReference>
<comment type="catalytic activity">
    <reaction evidence="14 18">
        <text>ATP + H2O + phospholipidSide 1 = ADP + phosphate + phospholipidSide 2.</text>
        <dbReference type="EC" id="7.6.2.1"/>
    </reaction>
</comment>
<evidence type="ECO:0000313" key="23">
    <source>
        <dbReference type="Proteomes" id="UP000677054"/>
    </source>
</evidence>
<keyword evidence="11 18" id="KW-1133">Transmembrane helix</keyword>
<comment type="similarity">
    <text evidence="3 18">Belongs to the cation transport ATPase (P-type) (TC 3.A.3) family. Type IV subfamily.</text>
</comment>
<dbReference type="PROSITE" id="PS00154">
    <property type="entry name" value="ATPASE_E1_E2"/>
    <property type="match status" value="1"/>
</dbReference>
<dbReference type="GO" id="GO:0045332">
    <property type="term" value="P:phospholipid translocation"/>
    <property type="evidence" value="ECO:0007669"/>
    <property type="project" value="TreeGrafter"/>
</dbReference>
<feature type="transmembrane region" description="Helical" evidence="18">
    <location>
        <begin position="1002"/>
        <end position="1024"/>
    </location>
</feature>
<dbReference type="GO" id="GO:0005524">
    <property type="term" value="F:ATP binding"/>
    <property type="evidence" value="ECO:0007669"/>
    <property type="project" value="UniProtKB-UniRule"/>
</dbReference>
<keyword evidence="9 17" id="KW-0460">Magnesium</keyword>
<dbReference type="FunFam" id="3.40.1110.10:FF:000097">
    <property type="entry name" value="Phospholipid-transporting ATPase"/>
    <property type="match status" value="1"/>
</dbReference>
<dbReference type="FunFam" id="3.40.50.1000:FF:000009">
    <property type="entry name" value="Phospholipid-transporting ATPase"/>
    <property type="match status" value="1"/>
</dbReference>
<feature type="transmembrane region" description="Helical" evidence="18">
    <location>
        <begin position="854"/>
        <end position="874"/>
    </location>
</feature>
<feature type="domain" description="P-type ATPase C-terminal" evidence="21">
    <location>
        <begin position="526"/>
        <end position="746"/>
    </location>
</feature>
<keyword evidence="23" id="KW-1185">Reference proteome</keyword>
<gene>
    <name evidence="22" type="ORF">DSTB1V02_LOCUS7541</name>
</gene>
<evidence type="ECO:0000256" key="17">
    <source>
        <dbReference type="PIRSR" id="PIRSR606539-3"/>
    </source>
</evidence>
<keyword evidence="8 16" id="KW-0067">ATP-binding</keyword>
<evidence type="ECO:0000256" key="1">
    <source>
        <dbReference type="ARBA" id="ARBA00001946"/>
    </source>
</evidence>
<keyword evidence="4" id="KW-0813">Transport</keyword>
<evidence type="ECO:0000256" key="15">
    <source>
        <dbReference type="PIRSR" id="PIRSR606539-1"/>
    </source>
</evidence>
<dbReference type="GO" id="GO:0005768">
    <property type="term" value="C:endosome"/>
    <property type="evidence" value="ECO:0007669"/>
    <property type="project" value="TreeGrafter"/>
</dbReference>
<dbReference type="SUPFAM" id="SSF81665">
    <property type="entry name" value="Calcium ATPase, transmembrane domain M"/>
    <property type="match status" value="1"/>
</dbReference>
<feature type="transmembrane region" description="Helical" evidence="18">
    <location>
        <begin position="793"/>
        <end position="812"/>
    </location>
</feature>
<feature type="binding site" evidence="16">
    <location>
        <position position="106"/>
    </location>
    <ligand>
        <name>ATP</name>
        <dbReference type="ChEBI" id="CHEBI:30616"/>
    </ligand>
</feature>
<dbReference type="SFLD" id="SFLDS00003">
    <property type="entry name" value="Haloacid_Dehalogenase"/>
    <property type="match status" value="1"/>
</dbReference>
<keyword evidence="10 18" id="KW-1278">Translocase</keyword>
<organism evidence="22">
    <name type="scientific">Darwinula stevensoni</name>
    <dbReference type="NCBI Taxonomy" id="69355"/>
    <lineage>
        <taxon>Eukaryota</taxon>
        <taxon>Metazoa</taxon>
        <taxon>Ecdysozoa</taxon>
        <taxon>Arthropoda</taxon>
        <taxon>Crustacea</taxon>
        <taxon>Oligostraca</taxon>
        <taxon>Ostracoda</taxon>
        <taxon>Podocopa</taxon>
        <taxon>Podocopida</taxon>
        <taxon>Darwinulocopina</taxon>
        <taxon>Darwinuloidea</taxon>
        <taxon>Darwinulidae</taxon>
        <taxon>Darwinula</taxon>
    </lineage>
</organism>
<evidence type="ECO:0000256" key="18">
    <source>
        <dbReference type="RuleBase" id="RU362033"/>
    </source>
</evidence>
<dbReference type="GO" id="GO:0006897">
    <property type="term" value="P:endocytosis"/>
    <property type="evidence" value="ECO:0007669"/>
    <property type="project" value="TreeGrafter"/>
</dbReference>
<feature type="signal peptide" evidence="19">
    <location>
        <begin position="1"/>
        <end position="23"/>
    </location>
</feature>
<evidence type="ECO:0000259" key="20">
    <source>
        <dbReference type="Pfam" id="PF01490"/>
    </source>
</evidence>
<dbReference type="GO" id="GO:0005802">
    <property type="term" value="C:trans-Golgi network"/>
    <property type="evidence" value="ECO:0007669"/>
    <property type="project" value="TreeGrafter"/>
</dbReference>
<feature type="binding site" evidence="16">
    <location>
        <position position="392"/>
    </location>
    <ligand>
        <name>ATP</name>
        <dbReference type="ChEBI" id="CHEBI:30616"/>
    </ligand>
</feature>
<evidence type="ECO:0000256" key="10">
    <source>
        <dbReference type="ARBA" id="ARBA00022967"/>
    </source>
</evidence>
<feature type="transmembrane region" description="Helical" evidence="18">
    <location>
        <begin position="824"/>
        <end position="842"/>
    </location>
</feature>
<dbReference type="SUPFAM" id="SSF81660">
    <property type="entry name" value="Metal cation-transporting ATPase, ATP-binding domain N"/>
    <property type="match status" value="1"/>
</dbReference>
<proteinExistence type="inferred from homology"/>
<dbReference type="Pfam" id="PF13246">
    <property type="entry name" value="Cation_ATPase"/>
    <property type="match status" value="1"/>
</dbReference>
<evidence type="ECO:0000256" key="8">
    <source>
        <dbReference type="ARBA" id="ARBA00022840"/>
    </source>
</evidence>
<dbReference type="SFLD" id="SFLDG00002">
    <property type="entry name" value="C1.7:_P-type_atpase_like"/>
    <property type="match status" value="1"/>
</dbReference>
<evidence type="ECO:0000256" key="6">
    <source>
        <dbReference type="ARBA" id="ARBA00022723"/>
    </source>
</evidence>
<keyword evidence="5 18" id="KW-0812">Transmembrane</keyword>
<evidence type="ECO:0000256" key="12">
    <source>
        <dbReference type="ARBA" id="ARBA00023055"/>
    </source>
</evidence>
<dbReference type="PANTHER" id="PTHR24092:SF5">
    <property type="entry name" value="PHOSPHOLIPID-TRANSPORTING ATPASE"/>
    <property type="match status" value="1"/>
</dbReference>
<feature type="binding site" evidence="16">
    <location>
        <position position="473"/>
    </location>
    <ligand>
        <name>ATP</name>
        <dbReference type="ChEBI" id="CHEBI:30616"/>
    </ligand>
</feature>
<keyword evidence="7 16" id="KW-0547">Nucleotide-binding</keyword>
<feature type="transmembrane region" description="Helical" evidence="18">
    <location>
        <begin position="633"/>
        <end position="651"/>
    </location>
</feature>
<dbReference type="InterPro" id="IPR013057">
    <property type="entry name" value="AA_transpt_TM"/>
</dbReference>
<dbReference type="GO" id="GO:0140326">
    <property type="term" value="F:ATPase-coupled intramembrane lipid transporter activity"/>
    <property type="evidence" value="ECO:0007669"/>
    <property type="project" value="UniProtKB-EC"/>
</dbReference>
<evidence type="ECO:0000256" key="19">
    <source>
        <dbReference type="SAM" id="SignalP"/>
    </source>
</evidence>
<dbReference type="Pfam" id="PF01490">
    <property type="entry name" value="Aa_trans"/>
    <property type="match status" value="1"/>
</dbReference>
<dbReference type="InterPro" id="IPR036412">
    <property type="entry name" value="HAD-like_sf"/>
</dbReference>
<protein>
    <recommendedName>
        <fullName evidence="18">Phospholipid-transporting ATPase</fullName>
        <ecNumber evidence="18">7.6.2.1</ecNumber>
    </recommendedName>
</protein>
<evidence type="ECO:0000256" key="11">
    <source>
        <dbReference type="ARBA" id="ARBA00022989"/>
    </source>
</evidence>
<feature type="binding site" evidence="16">
    <location>
        <position position="215"/>
    </location>
    <ligand>
        <name>ATP</name>
        <dbReference type="ChEBI" id="CHEBI:30616"/>
    </ligand>
</feature>
<dbReference type="InterPro" id="IPR023298">
    <property type="entry name" value="ATPase_P-typ_TM_dom_sf"/>
</dbReference>
<feature type="binding site" evidence="16">
    <location>
        <position position="310"/>
    </location>
    <ligand>
        <name>ATP</name>
        <dbReference type="ChEBI" id="CHEBI:30616"/>
    </ligand>
</feature>
<evidence type="ECO:0000256" key="7">
    <source>
        <dbReference type="ARBA" id="ARBA00022741"/>
    </source>
</evidence>
<dbReference type="Pfam" id="PF16212">
    <property type="entry name" value="PhoLip_ATPase_C"/>
    <property type="match status" value="1"/>
</dbReference>
<evidence type="ECO:0000313" key="22">
    <source>
        <dbReference type="EMBL" id="CAD7247716.1"/>
    </source>
</evidence>
<dbReference type="NCBIfam" id="TIGR01494">
    <property type="entry name" value="ATPase_P-type"/>
    <property type="match status" value="1"/>
</dbReference>
<feature type="transmembrane region" description="Helical" evidence="18">
    <location>
        <begin position="685"/>
        <end position="704"/>
    </location>
</feature>
<feature type="transmembrane region" description="Helical" evidence="18">
    <location>
        <begin position="894"/>
        <end position="916"/>
    </location>
</feature>
<feature type="active site" description="4-aspartylphosphate intermediate" evidence="15">
    <location>
        <position position="105"/>
    </location>
</feature>
<dbReference type="NCBIfam" id="TIGR01652">
    <property type="entry name" value="ATPase-Plipid"/>
    <property type="match status" value="1"/>
</dbReference>
<feature type="binding site" evidence="16">
    <location>
        <position position="281"/>
    </location>
    <ligand>
        <name>ATP</name>
        <dbReference type="ChEBI" id="CHEBI:30616"/>
    </ligand>
</feature>
<feature type="chain" id="PRO_5036402494" description="Phospholipid-transporting ATPase" evidence="19">
    <location>
        <begin position="24"/>
        <end position="1042"/>
    </location>
</feature>
<reference evidence="22" key="1">
    <citation type="submission" date="2020-11" db="EMBL/GenBank/DDBJ databases">
        <authorList>
            <person name="Tran Van P."/>
        </authorList>
    </citation>
    <scope>NUCLEOTIDE SEQUENCE</scope>
</reference>
<feature type="binding site" evidence="16">
    <location>
        <position position="479"/>
    </location>
    <ligand>
        <name>ATP</name>
        <dbReference type="ChEBI" id="CHEBI:30616"/>
    </ligand>
</feature>
<dbReference type="InterPro" id="IPR032630">
    <property type="entry name" value="P_typ_ATPase_c"/>
</dbReference>
<evidence type="ECO:0000256" key="13">
    <source>
        <dbReference type="ARBA" id="ARBA00023136"/>
    </source>
</evidence>
<dbReference type="EMBL" id="CAJPEV010001551">
    <property type="protein sequence ID" value="CAG0893255.1"/>
    <property type="molecule type" value="Genomic_DNA"/>
</dbReference>
<dbReference type="Gene3D" id="3.40.50.1000">
    <property type="entry name" value="HAD superfamily/HAD-like"/>
    <property type="match status" value="1"/>
</dbReference>
<name>A0A7R8XDH5_9CRUS</name>
<evidence type="ECO:0000259" key="21">
    <source>
        <dbReference type="Pfam" id="PF16212"/>
    </source>
</evidence>
<keyword evidence="6 17" id="KW-0479">Metal-binding</keyword>
<sequence>MWANTVLAHGTALGLVIYTGVETKSVMNNSMPRNKMGLIDLELNNLTKQSFTSEIGFFLSLRVNLDVGKLYYSSLIQWDKEIPGTVVRSTTIPEELGRIGYLLTDKTGTLTCNEMVFKKLHIGIACYSVNNFEEVGEMFREGLKTKEDPPAEAVSRGVRIRYQTIQKVTDSVKAIALCHNVTPTYPESDISSNAEVDQDLSRSGVRDYQASSPDEVALVQWTEQVGLALIQRDLNRMTLRAPDGSFMHYSILQLFPFTSESKRMGIILKEEETSEIVFYLKGADMVMSSKVQYSEWLDEEIENMAREGLRTLVVARKVLTPEKYDEFAKRYHGAKLSTTERQARVDAVIEGLLEKDMELLCVTGVEDKLQENVKLTLELLNNAGVKVWMLTGDKLETAACIAKSSCLVSRKEELHFFPKVSNRTEAHLELNAFRRKSNCALVITGSSLEVCLQSYKSETLELACACPAVVVCRCSPTQKAQVVELIREHTRKRTAAIGDGGNDVSMIQAADAGIGIVGKEGRQASLAADFSLTQFSHIGRLLLVHGRYSYKRTAALSQFVIHRGLIISVMQAVFSAVFFFSSVALYQGILMVGYATLYTNFPVFSLVLDKDVTPSVALTYPELYKMLSKGRSLSLKTFFIWVLISVYQALLLFEAEFIHIVSISFTALIFTELAMVALTVCRWHYLMAVAQLLSLITYIVSMFFFTDIFDPNFLWSVEFLWKTIVLTVVSCVPLAMVKFIKGKISPPTYTKLSQQGDMDAKEDTRDMITPSDVEGEVTAENIPRTQNAPGTHWLLASFMVVNAALGAGLLNFPQAFDHAGGIKAAIIIQACHVSAIPIYSCIKKRSVSTFARSIGLALSLCILTYSLAGTFGYLTFGSGVASDILIMYDAKDPLVIIGITALAIKMYTTYPILLFCGREAILDLYYEVYPLASLSGNNQKHRILVATTWFLTSLLLAVLIPNITDIIDFLGSLAAVFIFILPGLFLLHMTLNGNDHPGTFSWWKIILASVSITLGTFLFGLVFVQAVEEDLSHRSEGIQLCI</sequence>
<evidence type="ECO:0000256" key="4">
    <source>
        <dbReference type="ARBA" id="ARBA00022448"/>
    </source>
</evidence>
<accession>A0A7R8XDH5</accession>
<dbReference type="GO" id="GO:0000287">
    <property type="term" value="F:magnesium ion binding"/>
    <property type="evidence" value="ECO:0007669"/>
    <property type="project" value="UniProtKB-UniRule"/>
</dbReference>
<feature type="binding site" evidence="16">
    <location>
        <position position="105"/>
    </location>
    <ligand>
        <name>ATP</name>
        <dbReference type="ChEBI" id="CHEBI:30616"/>
    </ligand>
</feature>
<feature type="binding site" evidence="17">
    <location>
        <position position="107"/>
    </location>
    <ligand>
        <name>Mg(2+)</name>
        <dbReference type="ChEBI" id="CHEBI:18420"/>
    </ligand>
</feature>
<keyword evidence="12" id="KW-0445">Lipid transport</keyword>
<dbReference type="InterPro" id="IPR023299">
    <property type="entry name" value="ATPase_P-typ_cyto_dom_N"/>
</dbReference>
<dbReference type="OrthoDB" id="377733at2759"/>
<evidence type="ECO:0000256" key="16">
    <source>
        <dbReference type="PIRSR" id="PIRSR606539-2"/>
    </source>
</evidence>
<evidence type="ECO:0000256" key="14">
    <source>
        <dbReference type="ARBA" id="ARBA00034036"/>
    </source>
</evidence>
<keyword evidence="13 18" id="KW-0472">Membrane</keyword>
<feature type="transmembrane region" description="Helical" evidence="18">
    <location>
        <begin position="969"/>
        <end position="990"/>
    </location>
</feature>
<dbReference type="PRINTS" id="PR00119">
    <property type="entry name" value="CATATPASE"/>
</dbReference>
<dbReference type="InterPro" id="IPR044492">
    <property type="entry name" value="P_typ_ATPase_HD_dom"/>
</dbReference>
<comment type="cofactor">
    <cofactor evidence="1 17">
        <name>Mg(2+)</name>
        <dbReference type="ChEBI" id="CHEBI:18420"/>
    </cofactor>
</comment>